<dbReference type="AlphaFoldDB" id="A0A9W6L4L2"/>
<comment type="caution">
    <text evidence="2">The sequence shown here is derived from an EMBL/GenBank/DDBJ whole genome shotgun (WGS) entry which is preliminary data.</text>
</comment>
<dbReference type="EMBL" id="BSFQ01000017">
    <property type="protein sequence ID" value="GLL12948.1"/>
    <property type="molecule type" value="Genomic_DNA"/>
</dbReference>
<reference evidence="2" key="2">
    <citation type="submission" date="2023-01" db="EMBL/GenBank/DDBJ databases">
        <authorList>
            <person name="Sun Q."/>
            <person name="Evtushenko L."/>
        </authorList>
    </citation>
    <scope>NUCLEOTIDE SEQUENCE</scope>
    <source>
        <strain evidence="2">VKM Ac-1069</strain>
    </source>
</reference>
<feature type="transmembrane region" description="Helical" evidence="1">
    <location>
        <begin position="63"/>
        <end position="86"/>
    </location>
</feature>
<feature type="transmembrane region" description="Helical" evidence="1">
    <location>
        <begin position="106"/>
        <end position="129"/>
    </location>
</feature>
<protein>
    <submittedName>
        <fullName evidence="2">ABC transporter permease</fullName>
    </submittedName>
</protein>
<dbReference type="PANTHER" id="PTHR30188:SF4">
    <property type="entry name" value="PROTEIN TRIGALACTOSYLDIACYLGLYCEROL 1, CHLOROPLASTIC"/>
    <property type="match status" value="1"/>
</dbReference>
<dbReference type="InterPro" id="IPR030802">
    <property type="entry name" value="Permease_MalE"/>
</dbReference>
<keyword evidence="1" id="KW-0812">Transmembrane</keyword>
<keyword evidence="1" id="KW-1133">Transmembrane helix</keyword>
<evidence type="ECO:0000313" key="3">
    <source>
        <dbReference type="Proteomes" id="UP001143463"/>
    </source>
</evidence>
<sequence length="272" mass="28493">MPAAPRSVLPDGGVMAAPTLTRVVKPIGGFFAFTLDTFVAMFKPPFQWREFIQQTWFVASVSLGPAILLGIPFVALVTFQFNLILVEIGAIDLSGSGSGFATVTQIGPVATTFIIAGASSTAICADIGARKIREELDAMEVLGIDTVQRLVVPRVLATAVNAFLLNGVMILIGLSGGFVFGVFLQGASPGQYVDSMKLLVGFPDLVHGEIRAVVFGVVGALIGCYRGMTCAAGPRGVGNAVNETVVYTFLALFPINILLTQIPYSLGIVGGH</sequence>
<dbReference type="GO" id="GO:0043190">
    <property type="term" value="C:ATP-binding cassette (ABC) transporter complex"/>
    <property type="evidence" value="ECO:0007669"/>
    <property type="project" value="InterPro"/>
</dbReference>
<proteinExistence type="predicted"/>
<name>A0A9W6L4L2_9PSEU</name>
<dbReference type="Proteomes" id="UP001143463">
    <property type="component" value="Unassembled WGS sequence"/>
</dbReference>
<keyword evidence="3" id="KW-1185">Reference proteome</keyword>
<feature type="transmembrane region" description="Helical" evidence="1">
    <location>
        <begin position="205"/>
        <end position="225"/>
    </location>
</feature>
<evidence type="ECO:0000256" key="1">
    <source>
        <dbReference type="SAM" id="Phobius"/>
    </source>
</evidence>
<dbReference type="PANTHER" id="PTHR30188">
    <property type="entry name" value="ABC TRANSPORTER PERMEASE PROTEIN-RELATED"/>
    <property type="match status" value="1"/>
</dbReference>
<evidence type="ECO:0000313" key="2">
    <source>
        <dbReference type="EMBL" id="GLL12948.1"/>
    </source>
</evidence>
<feature type="transmembrane region" description="Helical" evidence="1">
    <location>
        <begin position="245"/>
        <end position="266"/>
    </location>
</feature>
<feature type="transmembrane region" description="Helical" evidence="1">
    <location>
        <begin position="163"/>
        <end position="185"/>
    </location>
</feature>
<feature type="transmembrane region" description="Helical" evidence="1">
    <location>
        <begin position="23"/>
        <end position="42"/>
    </location>
</feature>
<gene>
    <name evidence="2" type="ORF">GCM10017577_40900</name>
</gene>
<organism evidence="2 3">
    <name type="scientific">Pseudonocardia halophobica</name>
    <dbReference type="NCBI Taxonomy" id="29401"/>
    <lineage>
        <taxon>Bacteria</taxon>
        <taxon>Bacillati</taxon>
        <taxon>Actinomycetota</taxon>
        <taxon>Actinomycetes</taxon>
        <taxon>Pseudonocardiales</taxon>
        <taxon>Pseudonocardiaceae</taxon>
        <taxon>Pseudonocardia</taxon>
    </lineage>
</organism>
<dbReference type="Pfam" id="PF02405">
    <property type="entry name" value="MlaE"/>
    <property type="match status" value="1"/>
</dbReference>
<reference evidence="2" key="1">
    <citation type="journal article" date="2014" name="Int. J. Syst. Evol. Microbiol.">
        <title>Complete genome sequence of Corynebacterium casei LMG S-19264T (=DSM 44701T), isolated from a smear-ripened cheese.</title>
        <authorList>
            <consortium name="US DOE Joint Genome Institute (JGI-PGF)"/>
            <person name="Walter F."/>
            <person name="Albersmeier A."/>
            <person name="Kalinowski J."/>
            <person name="Ruckert C."/>
        </authorList>
    </citation>
    <scope>NUCLEOTIDE SEQUENCE</scope>
    <source>
        <strain evidence="2">VKM Ac-1069</strain>
    </source>
</reference>
<keyword evidence="1" id="KW-0472">Membrane</keyword>
<accession>A0A9W6L4L2</accession>
<dbReference type="GO" id="GO:0005548">
    <property type="term" value="F:phospholipid transporter activity"/>
    <property type="evidence" value="ECO:0007669"/>
    <property type="project" value="TreeGrafter"/>
</dbReference>